<gene>
    <name evidence="1" type="ORF">Klosneuvirus_4_12</name>
</gene>
<proteinExistence type="predicted"/>
<protein>
    <submittedName>
        <fullName evidence="1">Uncharacterized protein</fullName>
    </submittedName>
</protein>
<sequence>MSNNIYNITYRVPLDWNTYKISDMPVQFLRTFKKEYNEIFTNQFYNYDRLLNTDGVYQSTEFVRKDPITYIKLKDSDNWLYENVKGVVGGKGMVSELFFDKIRMGDYDYLQPLVLWIDYVREGEIVLYKILGYNAERMTKTVYDGYNNVVYIKYEQQGDKIKFSWVNNINQATKFLYDRFNWDDYGWIKLESRDRQDQLLSRRR</sequence>
<dbReference type="EMBL" id="KY684111">
    <property type="protein sequence ID" value="ARF12197.1"/>
    <property type="molecule type" value="Genomic_DNA"/>
</dbReference>
<reference evidence="1" key="1">
    <citation type="journal article" date="2017" name="Science">
        <title>Giant viruses with an expanded complement of translation system components.</title>
        <authorList>
            <person name="Schulz F."/>
            <person name="Yutin N."/>
            <person name="Ivanova N.N."/>
            <person name="Ortega D.R."/>
            <person name="Lee T.K."/>
            <person name="Vierheilig J."/>
            <person name="Daims H."/>
            <person name="Horn M."/>
            <person name="Wagner M."/>
            <person name="Jensen G.J."/>
            <person name="Kyrpides N.C."/>
            <person name="Koonin E.V."/>
            <person name="Woyke T."/>
        </authorList>
    </citation>
    <scope>NUCLEOTIDE SEQUENCE</scope>
    <source>
        <strain evidence="1">KNV1</strain>
    </source>
</reference>
<organism evidence="1">
    <name type="scientific">Klosneuvirus KNV1</name>
    <dbReference type="NCBI Taxonomy" id="1977640"/>
    <lineage>
        <taxon>Viruses</taxon>
        <taxon>Varidnaviria</taxon>
        <taxon>Bamfordvirae</taxon>
        <taxon>Nucleocytoviricota</taxon>
        <taxon>Megaviricetes</taxon>
        <taxon>Imitervirales</taxon>
        <taxon>Mimiviridae</taxon>
        <taxon>Klosneuvirinae</taxon>
        <taxon>Klosneuvirus</taxon>
    </lineage>
</organism>
<name>A0A1V0SKE3_9VIRU</name>
<evidence type="ECO:0000313" key="1">
    <source>
        <dbReference type="EMBL" id="ARF12197.1"/>
    </source>
</evidence>
<accession>A0A1V0SKE3</accession>